<dbReference type="InterPro" id="IPR001173">
    <property type="entry name" value="Glyco_trans_2-like"/>
</dbReference>
<sequence>MPRFSVIVPARGVQGFLRACLDSVLEQSHRDVELIAVDDCSTDATGAIIDEYALRDPRLTALHQRRPSGAGPSRNAGAAPARGDYLLFLDGDDTLAPGALAPGALAAVDARLRACGEPDVLLWDHDRTDVWERRRPSGDGAFLEAAGDAVFDAVQRPDVLGVEPAAWNRAVRREHWTGQGLAFADGPYEDVPYAYGSLLTAGRVAVLDQVCVTWRERRRGSAVTTPGRHHFVAVERYEELFARLDGLLPGERDGDGLEDRLLPLRTVLHARMTDRLLAILDDPDRVVPADRAAFFRAASRCIRAHRPSGAPLPAALRSYRAYRSLHGAQVLRREVAKELRDRGEAAARTAFRRYYGLRLHTPLDADLVLYGARGNRAVTGNPYAVDRKAREIAPQLHGVWAVHPDAVDAVPAGADHVTVGSRRYWELLARATYLVTDGDFPGAAGRPGQVCLQTHQGTPLKATGLDSHRYPGAPAGPGPGRALEHADQWDYCLSANQHSSEIWQRAYPSSYETLATGFPRNDRYATATAADVRALRAAFGIRPGATAVLYAPTHRVRPDGAVPPLDVARLAAALGPRFQLLVRAHPYSGPPQGTDPRTAALQEEGAVLDVSGHPHIEDLCLAADALLCDFSSVLFDYANLDRPIVVHTADWDAFRLTRGVYVDLLSGRPGDTPGVLAADEADIAGAFHSGRWDGPAAASLRAAFRERFCQYDDGLAAERVVRRVLLGEDDLLPLLPPGERRTAPSPRAAERAAARQDGATRTLTGPGAVVG</sequence>
<accession>A0ABU7WPC6</accession>
<evidence type="ECO:0000313" key="9">
    <source>
        <dbReference type="EMBL" id="MEF3113365.1"/>
    </source>
</evidence>
<dbReference type="PANTHER" id="PTHR37316">
    <property type="entry name" value="TEICHOIC ACID GLYCEROL-PHOSPHATE PRIMASE"/>
    <property type="match status" value="1"/>
</dbReference>
<dbReference type="CDD" id="cd00761">
    <property type="entry name" value="Glyco_tranf_GTA_type"/>
    <property type="match status" value="1"/>
</dbReference>
<dbReference type="Gene3D" id="3.40.50.11820">
    <property type="match status" value="1"/>
</dbReference>
<evidence type="ECO:0000256" key="6">
    <source>
        <dbReference type="ARBA" id="ARBA00023136"/>
    </source>
</evidence>
<dbReference type="Pfam" id="PF04464">
    <property type="entry name" value="Glyphos_transf"/>
    <property type="match status" value="1"/>
</dbReference>
<dbReference type="Proteomes" id="UP001348265">
    <property type="component" value="Unassembled WGS sequence"/>
</dbReference>
<dbReference type="SUPFAM" id="SSF53448">
    <property type="entry name" value="Nucleotide-diphospho-sugar transferases"/>
    <property type="match status" value="1"/>
</dbReference>
<evidence type="ECO:0000256" key="1">
    <source>
        <dbReference type="ARBA" id="ARBA00004202"/>
    </source>
</evidence>
<dbReference type="SUPFAM" id="SSF53756">
    <property type="entry name" value="UDP-Glycosyltransferase/glycogen phosphorylase"/>
    <property type="match status" value="1"/>
</dbReference>
<dbReference type="Gene3D" id="3.40.50.12580">
    <property type="match status" value="1"/>
</dbReference>
<comment type="caution">
    <text evidence="9">The sequence shown here is derived from an EMBL/GenBank/DDBJ whole genome shotgun (WGS) entry which is preliminary data.</text>
</comment>
<evidence type="ECO:0000256" key="4">
    <source>
        <dbReference type="ARBA" id="ARBA00022679"/>
    </source>
</evidence>
<keyword evidence="5" id="KW-0777">Teichoic acid biosynthesis</keyword>
<gene>
    <name evidence="9" type="ORF">RB636_09155</name>
</gene>
<proteinExistence type="inferred from homology"/>
<dbReference type="Pfam" id="PF00535">
    <property type="entry name" value="Glycos_transf_2"/>
    <property type="match status" value="1"/>
</dbReference>
<dbReference type="InterPro" id="IPR043149">
    <property type="entry name" value="TagF_N"/>
</dbReference>
<name>A0ABU7WPC6_9ACTN</name>
<evidence type="ECO:0000256" key="7">
    <source>
        <dbReference type="SAM" id="MobiDB-lite"/>
    </source>
</evidence>
<dbReference type="EMBL" id="JAVFKM010000003">
    <property type="protein sequence ID" value="MEF3113365.1"/>
    <property type="molecule type" value="Genomic_DNA"/>
</dbReference>
<evidence type="ECO:0000256" key="2">
    <source>
        <dbReference type="ARBA" id="ARBA00010488"/>
    </source>
</evidence>
<feature type="compositionally biased region" description="Basic and acidic residues" evidence="7">
    <location>
        <begin position="738"/>
        <end position="754"/>
    </location>
</feature>
<dbReference type="InterPro" id="IPR043148">
    <property type="entry name" value="TagF_C"/>
</dbReference>
<dbReference type="PANTHER" id="PTHR37316:SF3">
    <property type="entry name" value="TEICHOIC ACID GLYCEROL-PHOSPHATE TRANSFERASE"/>
    <property type="match status" value="1"/>
</dbReference>
<keyword evidence="10" id="KW-1185">Reference proteome</keyword>
<reference evidence="9 10" key="1">
    <citation type="submission" date="2023-08" db="EMBL/GenBank/DDBJ databases">
        <authorList>
            <person name="Sharma P."/>
            <person name="Verma V."/>
            <person name="Mohan M.K."/>
            <person name="Dubey A.K."/>
        </authorList>
    </citation>
    <scope>NUCLEOTIDE SEQUENCE [LARGE SCALE GENOMIC DNA]</scope>
    <source>
        <strain evidence="9 10">ADP4</strain>
    </source>
</reference>
<keyword evidence="3" id="KW-1003">Cell membrane</keyword>
<feature type="region of interest" description="Disordered" evidence="7">
    <location>
        <begin position="735"/>
        <end position="771"/>
    </location>
</feature>
<comment type="similarity">
    <text evidence="2">Belongs to the CDP-glycerol glycerophosphotransferase family.</text>
</comment>
<dbReference type="InterPro" id="IPR051612">
    <property type="entry name" value="Teichoic_Acid_Biosynth"/>
</dbReference>
<keyword evidence="6" id="KW-0472">Membrane</keyword>
<comment type="subcellular location">
    <subcellularLocation>
        <location evidence="1">Cell membrane</location>
        <topology evidence="1">Peripheral membrane protein</topology>
    </subcellularLocation>
</comment>
<evidence type="ECO:0000256" key="3">
    <source>
        <dbReference type="ARBA" id="ARBA00022475"/>
    </source>
</evidence>
<dbReference type="InterPro" id="IPR007554">
    <property type="entry name" value="Glycerophosphate_synth"/>
</dbReference>
<feature type="domain" description="Glycosyltransferase 2-like" evidence="8">
    <location>
        <begin position="5"/>
        <end position="103"/>
    </location>
</feature>
<organism evidence="9 10">
    <name type="scientific">Streptomyces chrestomyceticus</name>
    <dbReference type="NCBI Taxonomy" id="68185"/>
    <lineage>
        <taxon>Bacteria</taxon>
        <taxon>Bacillati</taxon>
        <taxon>Actinomycetota</taxon>
        <taxon>Actinomycetes</taxon>
        <taxon>Kitasatosporales</taxon>
        <taxon>Streptomycetaceae</taxon>
        <taxon>Streptomyces</taxon>
    </lineage>
</organism>
<evidence type="ECO:0000259" key="8">
    <source>
        <dbReference type="Pfam" id="PF00535"/>
    </source>
</evidence>
<evidence type="ECO:0000313" key="10">
    <source>
        <dbReference type="Proteomes" id="UP001348265"/>
    </source>
</evidence>
<keyword evidence="4" id="KW-0808">Transferase</keyword>
<dbReference type="InterPro" id="IPR029044">
    <property type="entry name" value="Nucleotide-diphossugar_trans"/>
</dbReference>
<dbReference type="RefSeq" id="WP_331785998.1">
    <property type="nucleotide sequence ID" value="NZ_JAVFKM010000003.1"/>
</dbReference>
<protein>
    <submittedName>
        <fullName evidence="9">Bifunctional glycosyltransferase family 2 protein/CDP-glycerol:glycerophosphate glycerophosphotransferase</fullName>
    </submittedName>
</protein>
<evidence type="ECO:0000256" key="5">
    <source>
        <dbReference type="ARBA" id="ARBA00022944"/>
    </source>
</evidence>
<dbReference type="Gene3D" id="3.90.550.10">
    <property type="entry name" value="Spore Coat Polysaccharide Biosynthesis Protein SpsA, Chain A"/>
    <property type="match status" value="1"/>
</dbReference>